<gene>
    <name evidence="4" type="ORF">HS088_TW18G00895</name>
</gene>
<dbReference type="Gene3D" id="3.20.20.80">
    <property type="entry name" value="Glycosidases"/>
    <property type="match status" value="2"/>
</dbReference>
<reference evidence="4 5" key="1">
    <citation type="journal article" date="2020" name="Nat. Commun.">
        <title>Genome of Tripterygium wilfordii and identification of cytochrome P450 involved in triptolide biosynthesis.</title>
        <authorList>
            <person name="Tu L."/>
            <person name="Su P."/>
            <person name="Zhang Z."/>
            <person name="Gao L."/>
            <person name="Wang J."/>
            <person name="Hu T."/>
            <person name="Zhou J."/>
            <person name="Zhang Y."/>
            <person name="Zhao Y."/>
            <person name="Liu Y."/>
            <person name="Song Y."/>
            <person name="Tong Y."/>
            <person name="Lu Y."/>
            <person name="Yang J."/>
            <person name="Xu C."/>
            <person name="Jia M."/>
            <person name="Peters R.J."/>
            <person name="Huang L."/>
            <person name="Gao W."/>
        </authorList>
    </citation>
    <scope>NUCLEOTIDE SEQUENCE [LARGE SCALE GENOMIC DNA]</scope>
    <source>
        <strain evidence="5">cv. XIE 37</strain>
        <tissue evidence="4">Leaf</tissue>
    </source>
</reference>
<feature type="chain" id="PRO_5029626544" evidence="3">
    <location>
        <begin position="25"/>
        <end position="410"/>
    </location>
</feature>
<dbReference type="PANTHER" id="PTHR10353">
    <property type="entry name" value="GLYCOSYL HYDROLASE"/>
    <property type="match status" value="1"/>
</dbReference>
<dbReference type="PANTHER" id="PTHR10353:SF154">
    <property type="entry name" value="BETA-GLUCOSIDASE 9-RELATED"/>
    <property type="match status" value="1"/>
</dbReference>
<keyword evidence="5" id="KW-1185">Reference proteome</keyword>
<sequence>MGLSQGLIGFIAIASLLVSSSVSALNNEETSISKSDFPSDFAFGVSTSALQEDVKLLKLIGVNSYRFSIAWTRILPDGTLSGGVNQEGIDHYDGLIDELVKNNITAYATMFHFDFPQALYEKSGGLLNSSLVQHFKDYSEICFKTFGDRVKNWITVNEPFILAQLGHDIGMGPPGRCSDRTICPEDSPEDKAAQKRALDFNLGWYVEPLVFGDYPKIMKELVKDRLPVFTEEEKGLLKGSSDFIGINYYTTRYAQSKPIDPHAPAVSYLADQFVNETCMRYIYIAKPSLYIYVYPEGLQKLLEFMKDTYQDPKIYITENGFTQSGDTPRLQAINDDDRIKFIQQHLYRIAQAIKNGVKVNGYFYWSAFDDFEWVEGYRVRFGLYYVDFKDNLLRVPKRSAAWLSKFLQGL</sequence>
<feature type="signal peptide" evidence="3">
    <location>
        <begin position="1"/>
        <end position="24"/>
    </location>
</feature>
<protein>
    <submittedName>
        <fullName evidence="4">Beta-glucosidase 24-like</fullName>
    </submittedName>
</protein>
<dbReference type="PRINTS" id="PR00131">
    <property type="entry name" value="GLHYDRLASE1"/>
</dbReference>
<dbReference type="Pfam" id="PF00232">
    <property type="entry name" value="Glyco_hydro_1"/>
    <property type="match status" value="2"/>
</dbReference>
<proteinExistence type="inferred from homology"/>
<dbReference type="GO" id="GO:0005975">
    <property type="term" value="P:carbohydrate metabolic process"/>
    <property type="evidence" value="ECO:0007669"/>
    <property type="project" value="InterPro"/>
</dbReference>
<dbReference type="EMBL" id="JAAARO010000018">
    <property type="protein sequence ID" value="KAF5732204.1"/>
    <property type="molecule type" value="Genomic_DNA"/>
</dbReference>
<accession>A0A7J7CDF8</accession>
<organism evidence="4 5">
    <name type="scientific">Tripterygium wilfordii</name>
    <name type="common">Thunder God vine</name>
    <dbReference type="NCBI Taxonomy" id="458696"/>
    <lineage>
        <taxon>Eukaryota</taxon>
        <taxon>Viridiplantae</taxon>
        <taxon>Streptophyta</taxon>
        <taxon>Embryophyta</taxon>
        <taxon>Tracheophyta</taxon>
        <taxon>Spermatophyta</taxon>
        <taxon>Magnoliopsida</taxon>
        <taxon>eudicotyledons</taxon>
        <taxon>Gunneridae</taxon>
        <taxon>Pentapetalae</taxon>
        <taxon>rosids</taxon>
        <taxon>fabids</taxon>
        <taxon>Celastrales</taxon>
        <taxon>Celastraceae</taxon>
        <taxon>Tripterygium</taxon>
    </lineage>
</organism>
<dbReference type="InParanoid" id="A0A7J7CDF8"/>
<evidence type="ECO:0000256" key="3">
    <source>
        <dbReference type="SAM" id="SignalP"/>
    </source>
</evidence>
<dbReference type="GO" id="GO:0008422">
    <property type="term" value="F:beta-glucosidase activity"/>
    <property type="evidence" value="ECO:0007669"/>
    <property type="project" value="TreeGrafter"/>
</dbReference>
<evidence type="ECO:0000256" key="1">
    <source>
        <dbReference type="ARBA" id="ARBA00010838"/>
    </source>
</evidence>
<dbReference type="InterPro" id="IPR017853">
    <property type="entry name" value="GH"/>
</dbReference>
<keyword evidence="3" id="KW-0732">Signal</keyword>
<evidence type="ECO:0000313" key="4">
    <source>
        <dbReference type="EMBL" id="KAF5732204.1"/>
    </source>
</evidence>
<name>A0A7J7CDF8_TRIWF</name>
<comment type="caution">
    <text evidence="4">The sequence shown here is derived from an EMBL/GenBank/DDBJ whole genome shotgun (WGS) entry which is preliminary data.</text>
</comment>
<evidence type="ECO:0000313" key="5">
    <source>
        <dbReference type="Proteomes" id="UP000593562"/>
    </source>
</evidence>
<evidence type="ECO:0000256" key="2">
    <source>
        <dbReference type="RuleBase" id="RU003690"/>
    </source>
</evidence>
<dbReference type="Proteomes" id="UP000593562">
    <property type="component" value="Unassembled WGS sequence"/>
</dbReference>
<dbReference type="AlphaFoldDB" id="A0A7J7CDF8"/>
<dbReference type="SUPFAM" id="SSF51445">
    <property type="entry name" value="(Trans)glycosidases"/>
    <property type="match status" value="1"/>
</dbReference>
<comment type="similarity">
    <text evidence="1 2">Belongs to the glycosyl hydrolase 1 family.</text>
</comment>
<dbReference type="InterPro" id="IPR001360">
    <property type="entry name" value="Glyco_hydro_1"/>
</dbReference>